<comment type="subcellular location">
    <subcellularLocation>
        <location evidence="1">Membrane</location>
    </subcellularLocation>
</comment>
<dbReference type="PATRIC" id="fig|1348662.3.peg.1305"/>
<dbReference type="Gene3D" id="3.10.20.310">
    <property type="entry name" value="membrane protein fhac"/>
    <property type="match status" value="1"/>
</dbReference>
<keyword evidence="5" id="KW-1133">Transmembrane helix</keyword>
<dbReference type="KEGG" id="caz:CARG_06645"/>
<gene>
    <name evidence="9" type="ORF">CARG_06645</name>
</gene>
<name>U3GXX4_9CORY</name>
<protein>
    <recommendedName>
        <fullName evidence="8">POTRA domain-containing protein</fullName>
    </recommendedName>
</protein>
<keyword evidence="6" id="KW-0472">Membrane</keyword>
<evidence type="ECO:0000256" key="5">
    <source>
        <dbReference type="ARBA" id="ARBA00022989"/>
    </source>
</evidence>
<dbReference type="Pfam" id="PF03799">
    <property type="entry name" value="FtsQ_DivIB_C"/>
    <property type="match status" value="1"/>
</dbReference>
<dbReference type="PROSITE" id="PS51779">
    <property type="entry name" value="POTRA"/>
    <property type="match status" value="1"/>
</dbReference>
<keyword evidence="2" id="KW-1003">Cell membrane</keyword>
<dbReference type="GO" id="GO:0051301">
    <property type="term" value="P:cell division"/>
    <property type="evidence" value="ECO:0007669"/>
    <property type="project" value="UniProtKB-KW"/>
</dbReference>
<dbReference type="AlphaFoldDB" id="U3GXX4"/>
<accession>U3GXX4</accession>
<dbReference type="eggNOG" id="COG1589">
    <property type="taxonomic scope" value="Bacteria"/>
</dbReference>
<dbReference type="InterPro" id="IPR034746">
    <property type="entry name" value="POTRA"/>
</dbReference>
<dbReference type="STRING" id="1348662.CARG_06645"/>
<dbReference type="InterPro" id="IPR050487">
    <property type="entry name" value="FtsQ_DivIB"/>
</dbReference>
<dbReference type="Pfam" id="PF08478">
    <property type="entry name" value="POTRA_1"/>
    <property type="match status" value="1"/>
</dbReference>
<evidence type="ECO:0000256" key="7">
    <source>
        <dbReference type="ARBA" id="ARBA00023306"/>
    </source>
</evidence>
<evidence type="ECO:0000256" key="6">
    <source>
        <dbReference type="ARBA" id="ARBA00023136"/>
    </source>
</evidence>
<sequence length="217" mass="23204">MRRLAVWGGAVLAVVVLAAALVLLVPIFKVSGFKVEGNSHTDSQAIEQATLIVPGQNLARIDASAAADRVVELPWVRQASVVRQWPSTVRVEVAEREALMYAKRSDGDHLIDSRGVAFIIDSPPTGCVEVTGTKDDDVALFRDVATVLEALSPPVREQIAQVQAPSEYALSLVTVDGRVVEWGSSANAGDKALATAAVLTQEGQQWNVSNPELVTKR</sequence>
<keyword evidence="10" id="KW-1185">Reference proteome</keyword>
<dbReference type="PANTHER" id="PTHR37820">
    <property type="entry name" value="CELL DIVISION PROTEIN DIVIB"/>
    <property type="match status" value="1"/>
</dbReference>
<proteinExistence type="predicted"/>
<reference evidence="9 10" key="1">
    <citation type="journal article" date="2013" name="Genome Announc.">
        <title>Whole-Genome Sequence of the Clinical Strain Corynebacterium argentoratense DSM 44202, Isolated from a Human Throat Specimen.</title>
        <authorList>
            <person name="Bomholt C."/>
            <person name="Glaub A."/>
            <person name="Gravermann K."/>
            <person name="Albersmeier A."/>
            <person name="Brinkrolf K."/>
            <person name="Ruckert C."/>
            <person name="Tauch A."/>
        </authorList>
    </citation>
    <scope>NUCLEOTIDE SEQUENCE [LARGE SCALE GENOMIC DNA]</scope>
    <source>
        <strain evidence="9">DSM 44202</strain>
    </source>
</reference>
<dbReference type="PANTHER" id="PTHR37820:SF1">
    <property type="entry name" value="CELL DIVISION PROTEIN FTSQ"/>
    <property type="match status" value="1"/>
</dbReference>
<dbReference type="HOGENOM" id="CLU_047677_1_1_11"/>
<evidence type="ECO:0000256" key="2">
    <source>
        <dbReference type="ARBA" id="ARBA00022475"/>
    </source>
</evidence>
<keyword evidence="4" id="KW-0812">Transmembrane</keyword>
<keyword evidence="7" id="KW-0131">Cell cycle</keyword>
<evidence type="ECO:0000313" key="9">
    <source>
        <dbReference type="EMBL" id="AGU15453.1"/>
    </source>
</evidence>
<dbReference type="EMBL" id="CP006365">
    <property type="protein sequence ID" value="AGU15453.1"/>
    <property type="molecule type" value="Genomic_DNA"/>
</dbReference>
<dbReference type="Proteomes" id="UP000016943">
    <property type="component" value="Chromosome"/>
</dbReference>
<evidence type="ECO:0000313" key="10">
    <source>
        <dbReference type="Proteomes" id="UP000016943"/>
    </source>
</evidence>
<evidence type="ECO:0000256" key="1">
    <source>
        <dbReference type="ARBA" id="ARBA00004370"/>
    </source>
</evidence>
<organism evidence="9 10">
    <name type="scientific">Corynebacterium argentoratense DSM 44202</name>
    <dbReference type="NCBI Taxonomy" id="1348662"/>
    <lineage>
        <taxon>Bacteria</taxon>
        <taxon>Bacillati</taxon>
        <taxon>Actinomycetota</taxon>
        <taxon>Actinomycetes</taxon>
        <taxon>Mycobacteriales</taxon>
        <taxon>Corynebacteriaceae</taxon>
        <taxon>Corynebacterium</taxon>
    </lineage>
</organism>
<evidence type="ECO:0000259" key="8">
    <source>
        <dbReference type="PROSITE" id="PS51779"/>
    </source>
</evidence>
<dbReference type="InterPro" id="IPR013685">
    <property type="entry name" value="POTRA_FtsQ_type"/>
</dbReference>
<evidence type="ECO:0000256" key="4">
    <source>
        <dbReference type="ARBA" id="ARBA00022692"/>
    </source>
</evidence>
<evidence type="ECO:0000256" key="3">
    <source>
        <dbReference type="ARBA" id="ARBA00022618"/>
    </source>
</evidence>
<dbReference type="GO" id="GO:0005886">
    <property type="term" value="C:plasma membrane"/>
    <property type="evidence" value="ECO:0007669"/>
    <property type="project" value="TreeGrafter"/>
</dbReference>
<keyword evidence="3" id="KW-0132">Cell division</keyword>
<feature type="domain" description="POTRA" evidence="8">
    <location>
        <begin position="28"/>
        <end position="96"/>
    </location>
</feature>
<dbReference type="InterPro" id="IPR005548">
    <property type="entry name" value="Cell_div_FtsQ/DivIB_C"/>
</dbReference>